<name>A0A6G7CHI0_9VIBR</name>
<evidence type="ECO:0000313" key="2">
    <source>
        <dbReference type="Proteomes" id="UP000503003"/>
    </source>
</evidence>
<dbReference type="EMBL" id="CP049331">
    <property type="protein sequence ID" value="QIH41523.1"/>
    <property type="molecule type" value="Genomic_DNA"/>
</dbReference>
<accession>A0A6G7CHI0</accession>
<organism evidence="1 2">
    <name type="scientific">Vibrio ziniensis</name>
    <dbReference type="NCBI Taxonomy" id="2711221"/>
    <lineage>
        <taxon>Bacteria</taxon>
        <taxon>Pseudomonadati</taxon>
        <taxon>Pseudomonadota</taxon>
        <taxon>Gammaproteobacteria</taxon>
        <taxon>Vibrionales</taxon>
        <taxon>Vibrionaceae</taxon>
        <taxon>Vibrio</taxon>
    </lineage>
</organism>
<protein>
    <submittedName>
        <fullName evidence="1">Uncharacterized protein</fullName>
    </submittedName>
</protein>
<dbReference type="RefSeq" id="WP_165311118.1">
    <property type="nucleotide sequence ID" value="NZ_CP049331.1"/>
</dbReference>
<keyword evidence="2" id="KW-1185">Reference proteome</keyword>
<reference evidence="1 2" key="1">
    <citation type="submission" date="2020-02" db="EMBL/GenBank/DDBJ databases">
        <title>A complete genome of a marine bacterium Vibrio sp. ZWAL4003 isolated from the mangrove sediment with the ability to degrade polysaccharides.</title>
        <authorList>
            <person name="Wu J."/>
            <person name="Qu W."/>
            <person name="Zeng R."/>
        </authorList>
    </citation>
    <scope>NUCLEOTIDE SEQUENCE [LARGE SCALE GENOMIC DNA]</scope>
    <source>
        <strain evidence="1 2">ZWAL4003</strain>
    </source>
</reference>
<dbReference type="KEGG" id="vzi:G5S32_05745"/>
<dbReference type="AlphaFoldDB" id="A0A6G7CHI0"/>
<proteinExistence type="predicted"/>
<evidence type="ECO:0000313" key="1">
    <source>
        <dbReference type="EMBL" id="QIH41523.1"/>
    </source>
</evidence>
<gene>
    <name evidence="1" type="ORF">G5S32_05745</name>
</gene>
<sequence length="189" mass="21506">MNSLSFDALEELRLRQEYLNECIKIQQPENVVSKRKSVAYLGRGASFYALSILMKIINPNSEINDILSQLLPNIRLAIATSMQSREQQVLQYALFRYSLLSGDKEQTYESATIITKLGITDARYVSSSEFFVILANLYLNNKDEVEKLLPKLKKLEEKKNEKYLKAGLTEAISGINTKNINQFSSGLKK</sequence>
<dbReference type="Proteomes" id="UP000503003">
    <property type="component" value="Chromosome 1"/>
</dbReference>